<dbReference type="InterPro" id="IPR058031">
    <property type="entry name" value="AAA_lid_NorR"/>
</dbReference>
<dbReference type="PROSITE" id="PS00676">
    <property type="entry name" value="SIGMA54_INTERACT_2"/>
    <property type="match status" value="1"/>
</dbReference>
<dbReference type="CDD" id="cd00009">
    <property type="entry name" value="AAA"/>
    <property type="match status" value="1"/>
</dbReference>
<dbReference type="Proteomes" id="UP000234271">
    <property type="component" value="Chromosome"/>
</dbReference>
<keyword evidence="4" id="KW-0804">Transcription</keyword>
<organism evidence="6 7">
    <name type="scientific">Beggiatoa leptomitoformis</name>
    <dbReference type="NCBI Taxonomy" id="288004"/>
    <lineage>
        <taxon>Bacteria</taxon>
        <taxon>Pseudomonadati</taxon>
        <taxon>Pseudomonadota</taxon>
        <taxon>Gammaproteobacteria</taxon>
        <taxon>Thiotrichales</taxon>
        <taxon>Thiotrichaceae</taxon>
        <taxon>Beggiatoa</taxon>
    </lineage>
</organism>
<dbReference type="AlphaFoldDB" id="A0A2N9YD35"/>
<dbReference type="InterPro" id="IPR027417">
    <property type="entry name" value="P-loop_NTPase"/>
</dbReference>
<evidence type="ECO:0000313" key="6">
    <source>
        <dbReference type="EMBL" id="AUI68398.1"/>
    </source>
</evidence>
<dbReference type="Gene3D" id="1.10.10.60">
    <property type="entry name" value="Homeodomain-like"/>
    <property type="match status" value="1"/>
</dbReference>
<dbReference type="EMBL" id="CP018889">
    <property type="protein sequence ID" value="AUI68398.1"/>
    <property type="molecule type" value="Genomic_DNA"/>
</dbReference>
<accession>A0A2N9YD35</accession>
<keyword evidence="2" id="KW-0067">ATP-binding</keyword>
<dbReference type="InterPro" id="IPR025662">
    <property type="entry name" value="Sigma_54_int_dom_ATP-bd_1"/>
</dbReference>
<evidence type="ECO:0000256" key="2">
    <source>
        <dbReference type="ARBA" id="ARBA00022840"/>
    </source>
</evidence>
<dbReference type="PANTHER" id="PTHR32071">
    <property type="entry name" value="TRANSCRIPTIONAL REGULATORY PROTEIN"/>
    <property type="match status" value="1"/>
</dbReference>
<dbReference type="KEGG" id="blep:AL038_17650"/>
<dbReference type="PRINTS" id="PR01590">
    <property type="entry name" value="HTHFIS"/>
</dbReference>
<protein>
    <submittedName>
        <fullName evidence="6">AAA domain-containing protein</fullName>
    </submittedName>
</protein>
<feature type="domain" description="Sigma-54 factor interaction" evidence="5">
    <location>
        <begin position="8"/>
        <end position="237"/>
    </location>
</feature>
<evidence type="ECO:0000259" key="5">
    <source>
        <dbReference type="PROSITE" id="PS50045"/>
    </source>
</evidence>
<reference evidence="7" key="1">
    <citation type="submission" date="2016-12" db="EMBL/GenBank/DDBJ databases">
        <title>Complete Genome Sequence of Beggiatoa leptomitiformis D-401.</title>
        <authorList>
            <person name="Fomenkov A."/>
            <person name="Vincze T."/>
            <person name="Grabovich M."/>
            <person name="Anton B.P."/>
            <person name="Dubinina G."/>
            <person name="Orlova M."/>
            <person name="Belousova E."/>
            <person name="Roberts R.J."/>
        </authorList>
    </citation>
    <scope>NUCLEOTIDE SEQUENCE [LARGE SCALE GENOMIC DNA]</scope>
    <source>
        <strain evidence="7">D-401</strain>
    </source>
</reference>
<dbReference type="PROSITE" id="PS00675">
    <property type="entry name" value="SIGMA54_INTERACT_1"/>
    <property type="match status" value="1"/>
</dbReference>
<dbReference type="Gene3D" id="3.40.50.300">
    <property type="entry name" value="P-loop containing nucleotide triphosphate hydrolases"/>
    <property type="match status" value="1"/>
</dbReference>
<dbReference type="PROSITE" id="PS50045">
    <property type="entry name" value="SIGMA54_INTERACT_4"/>
    <property type="match status" value="1"/>
</dbReference>
<dbReference type="SUPFAM" id="SSF52540">
    <property type="entry name" value="P-loop containing nucleoside triphosphate hydrolases"/>
    <property type="match status" value="1"/>
</dbReference>
<name>A0A2N9YD35_9GAMM</name>
<dbReference type="InterPro" id="IPR002197">
    <property type="entry name" value="HTH_Fis"/>
</dbReference>
<dbReference type="InterPro" id="IPR025943">
    <property type="entry name" value="Sigma_54_int_dom_ATP-bd_2"/>
</dbReference>
<dbReference type="PANTHER" id="PTHR32071:SF57">
    <property type="entry name" value="C4-DICARBOXYLATE TRANSPORT TRANSCRIPTIONAL REGULATORY PROTEIN DCTD"/>
    <property type="match status" value="1"/>
</dbReference>
<dbReference type="InterPro" id="IPR003593">
    <property type="entry name" value="AAA+_ATPase"/>
</dbReference>
<dbReference type="STRING" id="288004.AL038_17650"/>
<dbReference type="FunFam" id="3.40.50.300:FF:000006">
    <property type="entry name" value="DNA-binding transcriptional regulator NtrC"/>
    <property type="match status" value="1"/>
</dbReference>
<dbReference type="Gene3D" id="1.10.8.60">
    <property type="match status" value="1"/>
</dbReference>
<dbReference type="OrthoDB" id="5297379at2"/>
<dbReference type="GO" id="GO:0006355">
    <property type="term" value="P:regulation of DNA-templated transcription"/>
    <property type="evidence" value="ECO:0007669"/>
    <property type="project" value="InterPro"/>
</dbReference>
<evidence type="ECO:0000256" key="1">
    <source>
        <dbReference type="ARBA" id="ARBA00022741"/>
    </source>
</evidence>
<dbReference type="GO" id="GO:0043565">
    <property type="term" value="F:sequence-specific DNA binding"/>
    <property type="evidence" value="ECO:0007669"/>
    <property type="project" value="InterPro"/>
</dbReference>
<evidence type="ECO:0000313" key="7">
    <source>
        <dbReference type="Proteomes" id="UP000234271"/>
    </source>
</evidence>
<gene>
    <name evidence="6" type="ORF">BLE401_06580</name>
</gene>
<dbReference type="InterPro" id="IPR009057">
    <property type="entry name" value="Homeodomain-like_sf"/>
</dbReference>
<keyword evidence="3" id="KW-0805">Transcription regulation</keyword>
<keyword evidence="7" id="KW-1185">Reference proteome</keyword>
<dbReference type="GO" id="GO:0005524">
    <property type="term" value="F:ATP binding"/>
    <property type="evidence" value="ECO:0007669"/>
    <property type="project" value="UniProtKB-KW"/>
</dbReference>
<proteinExistence type="predicted"/>
<dbReference type="Pfam" id="PF02954">
    <property type="entry name" value="HTH_8"/>
    <property type="match status" value="1"/>
</dbReference>
<sequence>MINAFATLIGESGDFATVIRAAQLIALTDATILILGESGTGKELVARAIHQTSRRTHANFVAINCAALPESLAEVELFGHRKGAFTGADTHRQGRIQAAAGGTLFLDEIGELPLTIQAKLLRFLENGECQALGRNTPEKVDVRVIVATNRDLYAAVKAGQFRQDLYYRLNIVPLELPPLRQRKTDIKLLLQHFTHYFATQHQRAAPCYSPATLAVLTQHFWAGNVRELRNLCERLVLFYAGQRIEPKQLPAEYQQNNPTEKAVHLPNWGVFPDEGINLVEVEIMLIRQALQKTYGNCSQAARLLGLSRDTLLYRIKKYAIE</sequence>
<dbReference type="RefSeq" id="WP_062155089.1">
    <property type="nucleotide sequence ID" value="NZ_CP012373.2"/>
</dbReference>
<dbReference type="Pfam" id="PF00158">
    <property type="entry name" value="Sigma54_activat"/>
    <property type="match status" value="1"/>
</dbReference>
<evidence type="ECO:0000256" key="3">
    <source>
        <dbReference type="ARBA" id="ARBA00023015"/>
    </source>
</evidence>
<dbReference type="InterPro" id="IPR002078">
    <property type="entry name" value="Sigma_54_int"/>
</dbReference>
<evidence type="ECO:0000256" key="4">
    <source>
        <dbReference type="ARBA" id="ARBA00023163"/>
    </source>
</evidence>
<dbReference type="Pfam" id="PF25601">
    <property type="entry name" value="AAA_lid_14"/>
    <property type="match status" value="1"/>
</dbReference>
<keyword evidence="1" id="KW-0547">Nucleotide-binding</keyword>
<dbReference type="SMART" id="SM00382">
    <property type="entry name" value="AAA"/>
    <property type="match status" value="1"/>
</dbReference>
<dbReference type="SUPFAM" id="SSF46689">
    <property type="entry name" value="Homeodomain-like"/>
    <property type="match status" value="1"/>
</dbReference>